<dbReference type="InterPro" id="IPR025489">
    <property type="entry name" value="DUF4381"/>
</dbReference>
<dbReference type="OrthoDB" id="5955310at2"/>
<protein>
    <recommendedName>
        <fullName evidence="4">DUF4381 domain-containing protein</fullName>
    </recommendedName>
</protein>
<proteinExistence type="predicted"/>
<keyword evidence="1" id="KW-1133">Transmembrane helix</keyword>
<dbReference type="RefSeq" id="WP_136258805.1">
    <property type="nucleotide sequence ID" value="NZ_MWIO01000030.1"/>
</dbReference>
<dbReference type="Proteomes" id="UP000306317">
    <property type="component" value="Unassembled WGS sequence"/>
</dbReference>
<accession>A0A4S3KEQ5</accession>
<dbReference type="AlphaFoldDB" id="A0A4S3KEQ5"/>
<feature type="transmembrane region" description="Helical" evidence="1">
    <location>
        <begin position="37"/>
        <end position="55"/>
    </location>
</feature>
<dbReference type="EMBL" id="MWIO01000030">
    <property type="protein sequence ID" value="THD06929.1"/>
    <property type="molecule type" value="Genomic_DNA"/>
</dbReference>
<evidence type="ECO:0008006" key="4">
    <source>
        <dbReference type="Google" id="ProtNLM"/>
    </source>
</evidence>
<evidence type="ECO:0000256" key="1">
    <source>
        <dbReference type="SAM" id="Phobius"/>
    </source>
</evidence>
<evidence type="ECO:0000313" key="2">
    <source>
        <dbReference type="EMBL" id="THD06929.1"/>
    </source>
</evidence>
<gene>
    <name evidence="2" type="ORF">B1991_11410</name>
</gene>
<sequence length="180" mass="20183">MSGAPASPASAASTAGPVLRDIHLPAEPSWWPPAPGWWLLAACVLLAMAALAWAWRRHHRARRYQRRILDELERLVRAHREDGDRAAMLGGLHQLLRRVARLHDAAAVRMRGEAWREVLARVPVDSATLDHLQRLDQLIYQPPRGDDDGELVEAARRWLHLAVKPSAWKPPTASPERADA</sequence>
<evidence type="ECO:0000313" key="3">
    <source>
        <dbReference type="Proteomes" id="UP000306317"/>
    </source>
</evidence>
<organism evidence="2 3">
    <name type="scientific">Rhodanobacter lindaniclasticus</name>
    <dbReference type="NCBI Taxonomy" id="75310"/>
    <lineage>
        <taxon>Bacteria</taxon>
        <taxon>Pseudomonadati</taxon>
        <taxon>Pseudomonadota</taxon>
        <taxon>Gammaproteobacteria</taxon>
        <taxon>Lysobacterales</taxon>
        <taxon>Rhodanobacteraceae</taxon>
        <taxon>Rhodanobacter</taxon>
    </lineage>
</organism>
<comment type="caution">
    <text evidence="2">The sequence shown here is derived from an EMBL/GenBank/DDBJ whole genome shotgun (WGS) entry which is preliminary data.</text>
</comment>
<name>A0A4S3KEQ5_9GAMM</name>
<reference evidence="2 3" key="1">
    <citation type="submission" date="2017-02" db="EMBL/GenBank/DDBJ databases">
        <title>Whole genome sequencing of Rhodanobacter lindaniclasticus DSM 17932.</title>
        <authorList>
            <person name="Kumar S."/>
            <person name="Patil P."/>
            <person name="Patil P.B."/>
        </authorList>
    </citation>
    <scope>NUCLEOTIDE SEQUENCE [LARGE SCALE GENOMIC DNA]</scope>
    <source>
        <strain evidence="2 3">DSM 17932</strain>
    </source>
</reference>
<dbReference type="Pfam" id="PF14316">
    <property type="entry name" value="DUF4381"/>
    <property type="match status" value="1"/>
</dbReference>
<keyword evidence="1" id="KW-0472">Membrane</keyword>
<keyword evidence="3" id="KW-1185">Reference proteome</keyword>
<keyword evidence="1" id="KW-0812">Transmembrane</keyword>